<dbReference type="AlphaFoldDB" id="M1Z043"/>
<evidence type="ECO:0008006" key="3">
    <source>
        <dbReference type="Google" id="ProtNLM"/>
    </source>
</evidence>
<accession>M1Z043</accession>
<reference evidence="1 2" key="1">
    <citation type="journal article" date="2013" name="Front. Microbiol.">
        <title>The genome of Nitrospina gracilis illuminates the metabolism and evolution of the major marine nitrite oxidizer.</title>
        <authorList>
            <person name="Luecker S."/>
            <person name="Nowka B."/>
            <person name="Rattei T."/>
            <person name="Spieck E."/>
            <person name="and Daims H."/>
        </authorList>
    </citation>
    <scope>NUCLEOTIDE SEQUENCE [LARGE SCALE GENOMIC DNA]</scope>
    <source>
        <strain evidence="1 2">3/211</strain>
    </source>
</reference>
<dbReference type="InterPro" id="IPR006597">
    <property type="entry name" value="Sel1-like"/>
</dbReference>
<dbReference type="PANTHER" id="PTHR11102">
    <property type="entry name" value="SEL-1-LIKE PROTEIN"/>
    <property type="match status" value="1"/>
</dbReference>
<dbReference type="Gene3D" id="1.25.40.10">
    <property type="entry name" value="Tetratricopeptide repeat domain"/>
    <property type="match status" value="1"/>
</dbReference>
<keyword evidence="2" id="KW-1185">Reference proteome</keyword>
<dbReference type="InterPro" id="IPR011990">
    <property type="entry name" value="TPR-like_helical_dom_sf"/>
</dbReference>
<proteinExistence type="predicted"/>
<dbReference type="Pfam" id="PF08238">
    <property type="entry name" value="Sel1"/>
    <property type="match status" value="4"/>
</dbReference>
<dbReference type="STRING" id="1266370.NITGR_580007"/>
<dbReference type="RefSeq" id="WP_005009420.1">
    <property type="nucleotide sequence ID" value="NZ_HG422173.1"/>
</dbReference>
<dbReference type="Proteomes" id="UP000011704">
    <property type="component" value="Unassembled WGS sequence"/>
</dbReference>
<dbReference type="SMART" id="SM00671">
    <property type="entry name" value="SEL1"/>
    <property type="match status" value="4"/>
</dbReference>
<dbReference type="HOGENOM" id="CLU_000288_36_8_0"/>
<evidence type="ECO:0000313" key="2">
    <source>
        <dbReference type="Proteomes" id="UP000011704"/>
    </source>
</evidence>
<dbReference type="SUPFAM" id="SSF81901">
    <property type="entry name" value="HCP-like"/>
    <property type="match status" value="1"/>
</dbReference>
<sequence>MNFSFQRISLLAALVFLIPACGYSIAELKNMAGEGNVLAQFDLGQSYRLGYGVEPNKEEAFKWYLKSAEGGLPDAQHHVGVCYAKGFGVERDYQKAREWYLKSAENGYPLAFSKLGLVYLKGLGVPKDPQEAAKWYKQGVEKNVQSSLLTYGVMHMNGEGVERDYVKAYDLLTRARRHGGDTDLARGARIMLDKLISKMSEEEKDRAGVSPIPSWIFDPP</sequence>
<dbReference type="InterPro" id="IPR050767">
    <property type="entry name" value="Sel1_AlgK"/>
</dbReference>
<name>M1Z043_NITG3</name>
<evidence type="ECO:0000313" key="1">
    <source>
        <dbReference type="EMBL" id="CCQ91099.1"/>
    </source>
</evidence>
<gene>
    <name evidence="1" type="ORF">NITGR_580007</name>
</gene>
<dbReference type="EMBL" id="CAQJ01000064">
    <property type="protein sequence ID" value="CCQ91099.1"/>
    <property type="molecule type" value="Genomic_DNA"/>
</dbReference>
<dbReference type="InParanoid" id="M1Z043"/>
<protein>
    <recommendedName>
        <fullName evidence="3">Beta-lactamase</fullName>
    </recommendedName>
</protein>
<organism evidence="1 2">
    <name type="scientific">Nitrospina gracilis (strain 3/211)</name>
    <dbReference type="NCBI Taxonomy" id="1266370"/>
    <lineage>
        <taxon>Bacteria</taxon>
        <taxon>Pseudomonadati</taxon>
        <taxon>Nitrospinota/Tectimicrobiota group</taxon>
        <taxon>Nitrospinota</taxon>
        <taxon>Nitrospinia</taxon>
        <taxon>Nitrospinales</taxon>
        <taxon>Nitrospinaceae</taxon>
        <taxon>Nitrospina</taxon>
    </lineage>
</organism>
<comment type="caution">
    <text evidence="1">The sequence shown here is derived from an EMBL/GenBank/DDBJ whole genome shotgun (WGS) entry which is preliminary data.</text>
</comment>
<dbReference type="PANTHER" id="PTHR11102:SF160">
    <property type="entry name" value="ERAD-ASSOCIATED E3 UBIQUITIN-PROTEIN LIGASE COMPONENT HRD3"/>
    <property type="match status" value="1"/>
</dbReference>